<feature type="transmembrane region" description="Helical" evidence="2">
    <location>
        <begin position="158"/>
        <end position="177"/>
    </location>
</feature>
<accession>A0A8H5FAE2</accession>
<evidence type="ECO:0000256" key="2">
    <source>
        <dbReference type="SAM" id="Phobius"/>
    </source>
</evidence>
<evidence type="ECO:0000313" key="3">
    <source>
        <dbReference type="EMBL" id="KAF5329412.1"/>
    </source>
</evidence>
<gene>
    <name evidence="3" type="ORF">D9619_009147</name>
</gene>
<keyword evidence="2" id="KW-0812">Transmembrane</keyword>
<name>A0A8H5FAE2_9AGAR</name>
<dbReference type="Proteomes" id="UP000567179">
    <property type="component" value="Unassembled WGS sequence"/>
</dbReference>
<proteinExistence type="predicted"/>
<reference evidence="3 4" key="1">
    <citation type="journal article" date="2020" name="ISME J.">
        <title>Uncovering the hidden diversity of litter-decomposition mechanisms in mushroom-forming fungi.</title>
        <authorList>
            <person name="Floudas D."/>
            <person name="Bentzer J."/>
            <person name="Ahren D."/>
            <person name="Johansson T."/>
            <person name="Persson P."/>
            <person name="Tunlid A."/>
        </authorList>
    </citation>
    <scope>NUCLEOTIDE SEQUENCE [LARGE SCALE GENOMIC DNA]</scope>
    <source>
        <strain evidence="3 4">CBS 101986</strain>
    </source>
</reference>
<keyword evidence="4" id="KW-1185">Reference proteome</keyword>
<protein>
    <submittedName>
        <fullName evidence="3">Uncharacterized protein</fullName>
    </submittedName>
</protein>
<feature type="region of interest" description="Disordered" evidence="1">
    <location>
        <begin position="1"/>
        <end position="113"/>
    </location>
</feature>
<feature type="compositionally biased region" description="Acidic residues" evidence="1">
    <location>
        <begin position="46"/>
        <end position="55"/>
    </location>
</feature>
<comment type="caution">
    <text evidence="3">The sequence shown here is derived from an EMBL/GenBank/DDBJ whole genome shotgun (WGS) entry which is preliminary data.</text>
</comment>
<keyword evidence="2" id="KW-1133">Transmembrane helix</keyword>
<evidence type="ECO:0000313" key="4">
    <source>
        <dbReference type="Proteomes" id="UP000567179"/>
    </source>
</evidence>
<feature type="compositionally biased region" description="Basic and acidic residues" evidence="1">
    <location>
        <begin position="22"/>
        <end position="38"/>
    </location>
</feature>
<sequence length="520" mass="57736">MSQLSTMRLRRTTSPPRPVYTKQEEFEVPDKWEGDHSNDGAGSDQPIDEENDVDGNEATISSGWITPPAGRTPSKTGTRRRPDIRRPAYATGSPHDPAMSPAPRRISPTAPPPRVYQADARAIQRGSLIPEAVVQGIEETCFFIGKEILHVSAVMLRVFRIPIALFLAFLLSSFLLGKMTLTIRRTVRPICIIPGISSSMLCLPLDSDATISKGEWIPQRADYPALVDIQSKTFEQLLEDSAGGPSLSLEIKKAEMATSDLAVLVRLSDLNSKDELADTLDQFATDATKTGRGLQKLTAKVNGAVDNIMAVNNYAFRTIGEARANEQFPWSLFAVAPWRPQKSAGDIARETFKEAMDVLSNNLQRLIVEAELSNMNLLGLEEKLKTINIILGRDNEHISKKKFEFETNILESLWTMLGGNGEMRRNFDKNLELLKGLSTYRKQAQVHVVATLETLHAMSADMEDMRERVALPDLVGDRVPVEVHMESIQMGLKRLSEGRLKAKRLQEDTVKKAFSAADSK</sequence>
<organism evidence="3 4">
    <name type="scientific">Psilocybe cf. subviscida</name>
    <dbReference type="NCBI Taxonomy" id="2480587"/>
    <lineage>
        <taxon>Eukaryota</taxon>
        <taxon>Fungi</taxon>
        <taxon>Dikarya</taxon>
        <taxon>Basidiomycota</taxon>
        <taxon>Agaricomycotina</taxon>
        <taxon>Agaricomycetes</taxon>
        <taxon>Agaricomycetidae</taxon>
        <taxon>Agaricales</taxon>
        <taxon>Agaricineae</taxon>
        <taxon>Strophariaceae</taxon>
        <taxon>Psilocybe</taxon>
    </lineage>
</organism>
<dbReference type="AlphaFoldDB" id="A0A8H5FAE2"/>
<evidence type="ECO:0000256" key="1">
    <source>
        <dbReference type="SAM" id="MobiDB-lite"/>
    </source>
</evidence>
<keyword evidence="2" id="KW-0472">Membrane</keyword>
<dbReference type="OrthoDB" id="4179406at2759"/>
<dbReference type="EMBL" id="JAACJJ010000002">
    <property type="protein sequence ID" value="KAF5329412.1"/>
    <property type="molecule type" value="Genomic_DNA"/>
</dbReference>